<keyword evidence="4 9" id="KW-0436">Ligase</keyword>
<evidence type="ECO:0000256" key="6">
    <source>
        <dbReference type="ARBA" id="ARBA00022741"/>
    </source>
</evidence>
<dbReference type="UniPathway" id="UPA00219"/>
<dbReference type="InterPro" id="IPR004101">
    <property type="entry name" value="Mur_ligase_C"/>
</dbReference>
<dbReference type="HAMAP" id="MF_00639">
    <property type="entry name" value="MurD"/>
    <property type="match status" value="1"/>
</dbReference>
<comment type="function">
    <text evidence="9 10">Cell wall formation. Catalyzes the addition of glutamate to the nucleotide precursor UDP-N-acetylmuramoyl-L-alanine (UMA).</text>
</comment>
<dbReference type="GO" id="GO:0008764">
    <property type="term" value="F:UDP-N-acetylmuramoylalanine-D-glutamate ligase activity"/>
    <property type="evidence" value="ECO:0007669"/>
    <property type="project" value="UniProtKB-UniRule"/>
</dbReference>
<evidence type="ECO:0000256" key="3">
    <source>
        <dbReference type="ARBA" id="ARBA00022490"/>
    </source>
</evidence>
<evidence type="ECO:0000313" key="13">
    <source>
        <dbReference type="EMBL" id="PIR86609.1"/>
    </source>
</evidence>
<dbReference type="GO" id="GO:0004326">
    <property type="term" value="F:tetrahydrofolylpolyglutamate synthase activity"/>
    <property type="evidence" value="ECO:0007669"/>
    <property type="project" value="InterPro"/>
</dbReference>
<gene>
    <name evidence="9 13" type="primary">murD</name>
    <name evidence="13" type="ORF">COU11_04855</name>
</gene>
<comment type="caution">
    <text evidence="13">The sequence shown here is derived from an EMBL/GenBank/DDBJ whole genome shotgun (WGS) entry which is preliminary data.</text>
</comment>
<evidence type="ECO:0000256" key="5">
    <source>
        <dbReference type="ARBA" id="ARBA00022618"/>
    </source>
</evidence>
<proteinExistence type="inferred from homology"/>
<evidence type="ECO:0000256" key="10">
    <source>
        <dbReference type="RuleBase" id="RU003664"/>
    </source>
</evidence>
<dbReference type="EC" id="6.3.2.9" evidence="9 10"/>
<keyword evidence="9 10" id="KW-0961">Cell wall biogenesis/degradation</keyword>
<dbReference type="Pfam" id="PF21799">
    <property type="entry name" value="MurD-like_N"/>
    <property type="match status" value="1"/>
</dbReference>
<dbReference type="EMBL" id="PFBD01000033">
    <property type="protein sequence ID" value="PIR86609.1"/>
    <property type="molecule type" value="Genomic_DNA"/>
</dbReference>
<dbReference type="Gene3D" id="3.90.190.20">
    <property type="entry name" value="Mur ligase, C-terminal domain"/>
    <property type="match status" value="1"/>
</dbReference>
<dbReference type="Gene3D" id="3.40.1190.10">
    <property type="entry name" value="Mur-like, catalytic domain"/>
    <property type="match status" value="1"/>
</dbReference>
<name>A0A2H0UJN3_9BACT</name>
<dbReference type="GO" id="GO:0071555">
    <property type="term" value="P:cell wall organization"/>
    <property type="evidence" value="ECO:0007669"/>
    <property type="project" value="UniProtKB-KW"/>
</dbReference>
<dbReference type="InterPro" id="IPR018109">
    <property type="entry name" value="Folylpolyglutamate_synth_CS"/>
</dbReference>
<comment type="catalytic activity">
    <reaction evidence="9 10">
        <text>UDP-N-acetyl-alpha-D-muramoyl-L-alanine + D-glutamate + ATP = UDP-N-acetyl-alpha-D-muramoyl-L-alanyl-D-glutamate + ADP + phosphate + H(+)</text>
        <dbReference type="Rhea" id="RHEA:16429"/>
        <dbReference type="ChEBI" id="CHEBI:15378"/>
        <dbReference type="ChEBI" id="CHEBI:29986"/>
        <dbReference type="ChEBI" id="CHEBI:30616"/>
        <dbReference type="ChEBI" id="CHEBI:43474"/>
        <dbReference type="ChEBI" id="CHEBI:83898"/>
        <dbReference type="ChEBI" id="CHEBI:83900"/>
        <dbReference type="ChEBI" id="CHEBI:456216"/>
        <dbReference type="EC" id="6.3.2.9"/>
    </reaction>
</comment>
<dbReference type="PANTHER" id="PTHR43692:SF1">
    <property type="entry name" value="UDP-N-ACETYLMURAMOYLALANINE--D-GLUTAMATE LIGASE"/>
    <property type="match status" value="1"/>
</dbReference>
<evidence type="ECO:0000256" key="7">
    <source>
        <dbReference type="ARBA" id="ARBA00022840"/>
    </source>
</evidence>
<dbReference type="InterPro" id="IPR036565">
    <property type="entry name" value="Mur-like_cat_sf"/>
</dbReference>
<organism evidence="13 14">
    <name type="scientific">Candidatus Harrisonbacteria bacterium CG10_big_fil_rev_8_21_14_0_10_49_15</name>
    <dbReference type="NCBI Taxonomy" id="1974587"/>
    <lineage>
        <taxon>Bacteria</taxon>
        <taxon>Candidatus Harrisoniibacteriota</taxon>
    </lineage>
</organism>
<feature type="domain" description="Mur ligase C-terminal" evidence="11">
    <location>
        <begin position="325"/>
        <end position="419"/>
    </location>
</feature>
<dbReference type="Gene3D" id="3.40.50.720">
    <property type="entry name" value="NAD(P)-binding Rossmann-like Domain"/>
    <property type="match status" value="1"/>
</dbReference>
<dbReference type="GO" id="GO:0008360">
    <property type="term" value="P:regulation of cell shape"/>
    <property type="evidence" value="ECO:0007669"/>
    <property type="project" value="UniProtKB-KW"/>
</dbReference>
<dbReference type="GO" id="GO:0009252">
    <property type="term" value="P:peptidoglycan biosynthetic process"/>
    <property type="evidence" value="ECO:0007669"/>
    <property type="project" value="UniProtKB-UniRule"/>
</dbReference>
<feature type="binding site" evidence="9">
    <location>
        <begin position="131"/>
        <end position="137"/>
    </location>
    <ligand>
        <name>ATP</name>
        <dbReference type="ChEBI" id="CHEBI:30616"/>
    </ligand>
</feature>
<dbReference type="InterPro" id="IPR005762">
    <property type="entry name" value="MurD"/>
</dbReference>
<comment type="pathway">
    <text evidence="2 9 10">Cell wall biogenesis; peptidoglycan biosynthesis.</text>
</comment>
<evidence type="ECO:0000256" key="4">
    <source>
        <dbReference type="ARBA" id="ARBA00022598"/>
    </source>
</evidence>
<comment type="similarity">
    <text evidence="9">Belongs to the MurCDEF family.</text>
</comment>
<dbReference type="SUPFAM" id="SSF51984">
    <property type="entry name" value="MurCD N-terminal domain"/>
    <property type="match status" value="1"/>
</dbReference>
<keyword evidence="6 9" id="KW-0547">Nucleotide-binding</keyword>
<dbReference type="NCBIfam" id="TIGR01087">
    <property type="entry name" value="murD"/>
    <property type="match status" value="1"/>
</dbReference>
<dbReference type="GO" id="GO:0051301">
    <property type="term" value="P:cell division"/>
    <property type="evidence" value="ECO:0007669"/>
    <property type="project" value="UniProtKB-KW"/>
</dbReference>
<protein>
    <recommendedName>
        <fullName evidence="9 10">UDP-N-acetylmuramoylalanine--D-glutamate ligase</fullName>
        <ecNumber evidence="9 10">6.3.2.9</ecNumber>
    </recommendedName>
    <alternativeName>
        <fullName evidence="9">D-glutamic acid-adding enzyme</fullName>
    </alternativeName>
    <alternativeName>
        <fullName evidence="9">UDP-N-acetylmuramoyl-L-alanyl-D-glutamate synthetase</fullName>
    </alternativeName>
</protein>
<evidence type="ECO:0000256" key="1">
    <source>
        <dbReference type="ARBA" id="ARBA00004496"/>
    </source>
</evidence>
<keyword evidence="5 9" id="KW-0132">Cell division</keyword>
<evidence type="ECO:0000256" key="8">
    <source>
        <dbReference type="ARBA" id="ARBA00023306"/>
    </source>
</evidence>
<dbReference type="GO" id="GO:0005524">
    <property type="term" value="F:ATP binding"/>
    <property type="evidence" value="ECO:0007669"/>
    <property type="project" value="UniProtKB-UniRule"/>
</dbReference>
<keyword evidence="8 9" id="KW-0131">Cell cycle</keyword>
<evidence type="ECO:0000259" key="12">
    <source>
        <dbReference type="Pfam" id="PF08245"/>
    </source>
</evidence>
<reference evidence="14" key="1">
    <citation type="submission" date="2017-09" db="EMBL/GenBank/DDBJ databases">
        <title>Depth-based differentiation of microbial function through sediment-hosted aquifers and enrichment of novel symbionts in the deep terrestrial subsurface.</title>
        <authorList>
            <person name="Probst A.J."/>
            <person name="Ladd B."/>
            <person name="Jarett J.K."/>
            <person name="Geller-Mcgrath D.E."/>
            <person name="Sieber C.M.K."/>
            <person name="Emerson J.B."/>
            <person name="Anantharaman K."/>
            <person name="Thomas B.C."/>
            <person name="Malmstrom R."/>
            <person name="Stieglmeier M."/>
            <person name="Klingl A."/>
            <person name="Woyke T."/>
            <person name="Ryan C.M."/>
            <person name="Banfield J.F."/>
        </authorList>
    </citation>
    <scope>NUCLEOTIDE SEQUENCE [LARGE SCALE GENOMIC DNA]</scope>
</reference>
<dbReference type="Proteomes" id="UP000229526">
    <property type="component" value="Unassembled WGS sequence"/>
</dbReference>
<dbReference type="PROSITE" id="PS01011">
    <property type="entry name" value="FOLYLPOLYGLU_SYNT_1"/>
    <property type="match status" value="1"/>
</dbReference>
<evidence type="ECO:0000313" key="14">
    <source>
        <dbReference type="Proteomes" id="UP000229526"/>
    </source>
</evidence>
<dbReference type="SUPFAM" id="SSF53623">
    <property type="entry name" value="MurD-like peptide ligases, catalytic domain"/>
    <property type="match status" value="1"/>
</dbReference>
<dbReference type="AlphaFoldDB" id="A0A2H0UJN3"/>
<evidence type="ECO:0000256" key="9">
    <source>
        <dbReference type="HAMAP-Rule" id="MF_00639"/>
    </source>
</evidence>
<keyword evidence="9 10" id="KW-0133">Cell shape</keyword>
<accession>A0A2H0UJN3</accession>
<comment type="subcellular location">
    <subcellularLocation>
        <location evidence="1 9 10">Cytoplasm</location>
    </subcellularLocation>
</comment>
<dbReference type="SUPFAM" id="SSF53244">
    <property type="entry name" value="MurD-like peptide ligases, peptide-binding domain"/>
    <property type="match status" value="1"/>
</dbReference>
<dbReference type="PANTHER" id="PTHR43692">
    <property type="entry name" value="UDP-N-ACETYLMURAMOYLALANINE--D-GLUTAMATE LIGASE"/>
    <property type="match status" value="1"/>
</dbReference>
<dbReference type="GO" id="GO:0005737">
    <property type="term" value="C:cytoplasm"/>
    <property type="evidence" value="ECO:0007669"/>
    <property type="project" value="UniProtKB-SubCell"/>
</dbReference>
<evidence type="ECO:0000259" key="11">
    <source>
        <dbReference type="Pfam" id="PF02875"/>
    </source>
</evidence>
<keyword evidence="3 9" id="KW-0963">Cytoplasm</keyword>
<dbReference type="InterPro" id="IPR036615">
    <property type="entry name" value="Mur_ligase_C_dom_sf"/>
</dbReference>
<evidence type="ECO:0000256" key="2">
    <source>
        <dbReference type="ARBA" id="ARBA00004752"/>
    </source>
</evidence>
<dbReference type="InterPro" id="IPR013221">
    <property type="entry name" value="Mur_ligase_cen"/>
</dbReference>
<dbReference type="Pfam" id="PF08245">
    <property type="entry name" value="Mur_ligase_M"/>
    <property type="match status" value="1"/>
</dbReference>
<keyword evidence="7 9" id="KW-0067">ATP-binding</keyword>
<feature type="domain" description="Mur ligase central" evidence="12">
    <location>
        <begin position="129"/>
        <end position="237"/>
    </location>
</feature>
<keyword evidence="9 10" id="KW-0573">Peptidoglycan synthesis</keyword>
<sequence>MVNQETNTMTKIAILGFGKEGQATLSFLLTNKRFTGAQITILTKTSDPLAESAAKTYQSVTYEFGAEYLSKLTNFDIVIRSPGIPYFTPEIQIAVQAGVEVTSGTKLFFEALRNYVLGTTNYVPKTIGITGTKGKGTVATLLDQMLRSAGHKTVLVGNIGEPALGKLQEAKEADFAVCELSSFQLQDMTTSPDIAVILDITPDHLDAHKNMKEYIQAKSSITKFQSEADHLFYFPGKSTESLVTDSRAKKHPVDISAFSVFSPKLLQVPGAHTYANAVMAASVALTLDIPEKTVREAVGNFGGLPHRLELIRVWQPANTEPPVAIMVYNDSAATNPEATVAAVQSFSDPLILIAGGKDKDLDYSSLGKALKDSTAFSLILFGENKEKIKSVCASWAGTIHETKNLTEAVRLAVQAAAQKQQNSNYSETIIILFSPASASFDMFKNAYDRGDQFRRIVKS</sequence>
<dbReference type="Pfam" id="PF02875">
    <property type="entry name" value="Mur_ligase_C"/>
    <property type="match status" value="1"/>
</dbReference>